<dbReference type="Proteomes" id="UP001301769">
    <property type="component" value="Unassembled WGS sequence"/>
</dbReference>
<accession>A0AAN7B8N1</accession>
<sequence length="167" mass="18583">MGEKDSNQKAQIVLAPSRPEIIANISVFLAGTTSGNDWRESVTRALSHLPVTIYNPLRTDWDSSWREDPSFQPFREQVDWELDMQEQADLVVIYFGAGTDAPISLLELGLCARAGKAIAACHPDYRKRGNVTLVAERFGLKLLDGSDRLVEEVVGRIENILESQKLG</sequence>
<dbReference type="InterPro" id="IPR039470">
    <property type="entry name" value="Nuc_deoxyri_tr2"/>
</dbReference>
<keyword evidence="2" id="KW-1185">Reference proteome</keyword>
<organism evidence="1 2">
    <name type="scientific">Rhypophila decipiens</name>
    <dbReference type="NCBI Taxonomy" id="261697"/>
    <lineage>
        <taxon>Eukaryota</taxon>
        <taxon>Fungi</taxon>
        <taxon>Dikarya</taxon>
        <taxon>Ascomycota</taxon>
        <taxon>Pezizomycotina</taxon>
        <taxon>Sordariomycetes</taxon>
        <taxon>Sordariomycetidae</taxon>
        <taxon>Sordariales</taxon>
        <taxon>Naviculisporaceae</taxon>
        <taxon>Rhypophila</taxon>
    </lineage>
</organism>
<evidence type="ECO:0000313" key="1">
    <source>
        <dbReference type="EMBL" id="KAK4214132.1"/>
    </source>
</evidence>
<reference evidence="1" key="2">
    <citation type="submission" date="2023-05" db="EMBL/GenBank/DDBJ databases">
        <authorList>
            <consortium name="Lawrence Berkeley National Laboratory"/>
            <person name="Steindorff A."/>
            <person name="Hensen N."/>
            <person name="Bonometti L."/>
            <person name="Westerberg I."/>
            <person name="Brannstrom I.O."/>
            <person name="Guillou S."/>
            <person name="Cros-Aarteil S."/>
            <person name="Calhoun S."/>
            <person name="Haridas S."/>
            <person name="Kuo A."/>
            <person name="Mondo S."/>
            <person name="Pangilinan J."/>
            <person name="Riley R."/>
            <person name="Labutti K."/>
            <person name="Andreopoulos B."/>
            <person name="Lipzen A."/>
            <person name="Chen C."/>
            <person name="Yanf M."/>
            <person name="Daum C."/>
            <person name="Ng V."/>
            <person name="Clum A."/>
            <person name="Ohm R."/>
            <person name="Martin F."/>
            <person name="Silar P."/>
            <person name="Natvig D."/>
            <person name="Lalanne C."/>
            <person name="Gautier V."/>
            <person name="Ament-Velasquez S.L."/>
            <person name="Kruys A."/>
            <person name="Hutchinson M.I."/>
            <person name="Powell A.J."/>
            <person name="Barry K."/>
            <person name="Miller A.N."/>
            <person name="Grigoriev I.V."/>
            <person name="Debuchy R."/>
            <person name="Gladieux P."/>
            <person name="Thoren M.H."/>
            <person name="Johannesson H."/>
        </authorList>
    </citation>
    <scope>NUCLEOTIDE SEQUENCE</scope>
    <source>
        <strain evidence="1">PSN293</strain>
    </source>
</reference>
<dbReference type="Gene3D" id="3.40.50.450">
    <property type="match status" value="1"/>
</dbReference>
<dbReference type="EMBL" id="MU858098">
    <property type="protein sequence ID" value="KAK4214132.1"/>
    <property type="molecule type" value="Genomic_DNA"/>
</dbReference>
<comment type="caution">
    <text evidence="1">The sequence shown here is derived from an EMBL/GenBank/DDBJ whole genome shotgun (WGS) entry which is preliminary data.</text>
</comment>
<proteinExistence type="predicted"/>
<evidence type="ECO:0008006" key="3">
    <source>
        <dbReference type="Google" id="ProtNLM"/>
    </source>
</evidence>
<reference evidence="1" key="1">
    <citation type="journal article" date="2023" name="Mol. Phylogenet. Evol.">
        <title>Genome-scale phylogeny and comparative genomics of the fungal order Sordariales.</title>
        <authorList>
            <person name="Hensen N."/>
            <person name="Bonometti L."/>
            <person name="Westerberg I."/>
            <person name="Brannstrom I.O."/>
            <person name="Guillou S."/>
            <person name="Cros-Aarteil S."/>
            <person name="Calhoun S."/>
            <person name="Haridas S."/>
            <person name="Kuo A."/>
            <person name="Mondo S."/>
            <person name="Pangilinan J."/>
            <person name="Riley R."/>
            <person name="LaButti K."/>
            <person name="Andreopoulos B."/>
            <person name="Lipzen A."/>
            <person name="Chen C."/>
            <person name="Yan M."/>
            <person name="Daum C."/>
            <person name="Ng V."/>
            <person name="Clum A."/>
            <person name="Steindorff A."/>
            <person name="Ohm R.A."/>
            <person name="Martin F."/>
            <person name="Silar P."/>
            <person name="Natvig D.O."/>
            <person name="Lalanne C."/>
            <person name="Gautier V."/>
            <person name="Ament-Velasquez S.L."/>
            <person name="Kruys A."/>
            <person name="Hutchinson M.I."/>
            <person name="Powell A.J."/>
            <person name="Barry K."/>
            <person name="Miller A.N."/>
            <person name="Grigoriev I.V."/>
            <person name="Debuchy R."/>
            <person name="Gladieux P."/>
            <person name="Hiltunen Thoren M."/>
            <person name="Johannesson H."/>
        </authorList>
    </citation>
    <scope>NUCLEOTIDE SEQUENCE</scope>
    <source>
        <strain evidence="1">PSN293</strain>
    </source>
</reference>
<gene>
    <name evidence="1" type="ORF">QBC37DRAFT_284526</name>
</gene>
<dbReference type="Pfam" id="PF15891">
    <property type="entry name" value="Nuc_deoxyri_tr2"/>
    <property type="match status" value="1"/>
</dbReference>
<name>A0AAN7B8N1_9PEZI</name>
<protein>
    <recommendedName>
        <fullName evidence="3">Nucleoside 2-deoxyribosyltransferase</fullName>
    </recommendedName>
</protein>
<evidence type="ECO:0000313" key="2">
    <source>
        <dbReference type="Proteomes" id="UP001301769"/>
    </source>
</evidence>
<dbReference type="AlphaFoldDB" id="A0AAN7B8N1"/>